<comment type="caution">
    <text evidence="10">The sequence shown here is derived from an EMBL/GenBank/DDBJ whole genome shotgun (WGS) entry which is preliminary data.</text>
</comment>
<dbReference type="SMART" id="SM00965">
    <property type="entry name" value="STN"/>
    <property type="match status" value="1"/>
</dbReference>
<keyword evidence="2 7" id="KW-0813">Transport</keyword>
<dbReference type="PROSITE" id="PS52016">
    <property type="entry name" value="TONB_DEPENDENT_REC_3"/>
    <property type="match status" value="1"/>
</dbReference>
<feature type="signal peptide" evidence="8">
    <location>
        <begin position="1"/>
        <end position="17"/>
    </location>
</feature>
<evidence type="ECO:0000259" key="9">
    <source>
        <dbReference type="SMART" id="SM00965"/>
    </source>
</evidence>
<dbReference type="InterPro" id="IPR039426">
    <property type="entry name" value="TonB-dep_rcpt-like"/>
</dbReference>
<dbReference type="Gene3D" id="2.40.170.20">
    <property type="entry name" value="TonB-dependent receptor, beta-barrel domain"/>
    <property type="match status" value="1"/>
</dbReference>
<keyword evidence="11" id="KW-1185">Reference proteome</keyword>
<dbReference type="EMBL" id="JALGBH010000001">
    <property type="protein sequence ID" value="MCJ0742321.1"/>
    <property type="molecule type" value="Genomic_DNA"/>
</dbReference>
<evidence type="ECO:0000256" key="8">
    <source>
        <dbReference type="SAM" id="SignalP"/>
    </source>
</evidence>
<reference evidence="10" key="1">
    <citation type="submission" date="2022-03" db="EMBL/GenBank/DDBJ databases">
        <authorList>
            <person name="Woo C.Y."/>
        </authorList>
    </citation>
    <scope>NUCLEOTIDE SEQUENCE</scope>
    <source>
        <strain evidence="10">CYS-01</strain>
    </source>
</reference>
<dbReference type="NCBIfam" id="TIGR04056">
    <property type="entry name" value="OMP_RagA_SusC"/>
    <property type="match status" value="1"/>
</dbReference>
<evidence type="ECO:0000256" key="3">
    <source>
        <dbReference type="ARBA" id="ARBA00022452"/>
    </source>
</evidence>
<evidence type="ECO:0000256" key="5">
    <source>
        <dbReference type="ARBA" id="ARBA00023136"/>
    </source>
</evidence>
<dbReference type="InterPro" id="IPR023996">
    <property type="entry name" value="TonB-dep_OMP_SusC/RagA"/>
</dbReference>
<evidence type="ECO:0000256" key="2">
    <source>
        <dbReference type="ARBA" id="ARBA00022448"/>
    </source>
</evidence>
<dbReference type="InterPro" id="IPR023997">
    <property type="entry name" value="TonB-dep_OMP_SusC/RagA_CS"/>
</dbReference>
<keyword evidence="5 7" id="KW-0472">Membrane</keyword>
<evidence type="ECO:0000256" key="1">
    <source>
        <dbReference type="ARBA" id="ARBA00004571"/>
    </source>
</evidence>
<dbReference type="Gene3D" id="2.170.130.10">
    <property type="entry name" value="TonB-dependent receptor, plug domain"/>
    <property type="match status" value="1"/>
</dbReference>
<evidence type="ECO:0000313" key="11">
    <source>
        <dbReference type="Proteomes" id="UP001165460"/>
    </source>
</evidence>
<gene>
    <name evidence="10" type="ORF">MMF97_06315</name>
</gene>
<keyword evidence="10" id="KW-0675">Receptor</keyword>
<keyword evidence="3 7" id="KW-1134">Transmembrane beta strand</keyword>
<dbReference type="InterPro" id="IPR037066">
    <property type="entry name" value="Plug_dom_sf"/>
</dbReference>
<keyword evidence="4 7" id="KW-0812">Transmembrane</keyword>
<name>A0ABS9ZUQ7_9SPHI</name>
<accession>A0ABS9ZUQ7</accession>
<dbReference type="Pfam" id="PF07660">
    <property type="entry name" value="STN"/>
    <property type="match status" value="1"/>
</dbReference>
<organism evidence="10 11">
    <name type="scientific">Pedobacter montanisoli</name>
    <dbReference type="NCBI Taxonomy" id="2923277"/>
    <lineage>
        <taxon>Bacteria</taxon>
        <taxon>Pseudomonadati</taxon>
        <taxon>Bacteroidota</taxon>
        <taxon>Sphingobacteriia</taxon>
        <taxon>Sphingobacteriales</taxon>
        <taxon>Sphingobacteriaceae</taxon>
        <taxon>Pedobacter</taxon>
    </lineage>
</organism>
<dbReference type="Gene3D" id="3.55.50.30">
    <property type="match status" value="1"/>
</dbReference>
<feature type="domain" description="Secretin/TonB short N-terminal" evidence="9">
    <location>
        <begin position="46"/>
        <end position="97"/>
    </location>
</feature>
<dbReference type="InterPro" id="IPR036942">
    <property type="entry name" value="Beta-barrel_TonB_sf"/>
</dbReference>
<dbReference type="SUPFAM" id="SSF56935">
    <property type="entry name" value="Porins"/>
    <property type="match status" value="1"/>
</dbReference>
<evidence type="ECO:0000256" key="7">
    <source>
        <dbReference type="PROSITE-ProRule" id="PRU01360"/>
    </source>
</evidence>
<dbReference type="Gene3D" id="2.60.40.1120">
    <property type="entry name" value="Carboxypeptidase-like, regulatory domain"/>
    <property type="match status" value="1"/>
</dbReference>
<dbReference type="InterPro" id="IPR012910">
    <property type="entry name" value="Plug_dom"/>
</dbReference>
<dbReference type="NCBIfam" id="TIGR04057">
    <property type="entry name" value="SusC_RagA_signa"/>
    <property type="match status" value="1"/>
</dbReference>
<proteinExistence type="inferred from homology"/>
<dbReference type="InterPro" id="IPR011662">
    <property type="entry name" value="Secretin/TonB_short_N"/>
</dbReference>
<keyword evidence="6 7" id="KW-0998">Cell outer membrane</keyword>
<dbReference type="InterPro" id="IPR008969">
    <property type="entry name" value="CarboxyPept-like_regulatory"/>
</dbReference>
<sequence>MKLTTLLLIVTIIQVSAAGYAQKLTLKQKGANISLVFDEIKKQTGYDVFYLPKILNTSKKINANFKDASLDEVMKACLQDQPVKYTIDEKTIVITKTGDIQELINSSMSLSAIDIKGKIVDEKGLPLPGANVSVKGKKIGTSADTQGEFTLKNVSEGDILVISFLGYQTKELTANANMGTIVLKEVNNELEEIVVQAYGVTKKKSLTNAVSTISVKEIENRQISNVTTALVGAAPGIQTTTGSGQPGEGPAIRIRGFGSINGGVDPLYVVDGAPFDGTLNHINPDDIETISILKDASATALYGSRASNGIVLITTKKGKKGEPVLTAKVTQGLNSRGLQDYETVSAYQYYPLLWESMRNTYLAAGNTGSVAANKATNEIVAALGYNPFNVPDNQVVLENGTINPNAKLLNPDALDWKKNIRKTGLRSEYNLNYKGGSDKSDFFASAGYLKDEGYSVLTDFSRFNGRVNINSQIKEWLKTGANLYGTFQKTRIGNEDSGTWENPFYVDMIFAPIYPVYKLNADGSYKLDATGEKIFDDGLTRAIAPGKNVLAETTFNDNFTERTLFSGKTYLEARFLKSFKFTTNFSIDLNNYRYNIFDNPIIGDGVANGGLSVRSISTTRTINVNQLLNYNKSIDKHNIDVLVGHETYQKRYDYSYGRATGQIVSGSTELKNFNTITNLYSYQDNYNLESYFGRAEYSFDNKYFFSTSFRRDGSSRFSPSSRWGNFWSVGAGWTISNEKFFDVKAINNLKLRASYGLVGSDDLGSYYLYQTFYDTGFKNGNEPGLKQSLTLGNENLIWETNKNMDIALEFGLFKNRINGAVEVFKRHTDNLLFSVPLAVSSGLNYQYQNFGRLENSGIEIQLDGVAIQSPNFKWNVGVNLTSFKNVIAKLPFDEYIDGTKKYMVGKSRYDYWLRQWYGVDPATGSELYVASSPTVAGAKTMPDGTIVTPNGTDAKFDYSGQSIPDFYGSLNNTLTYKNFSLDFRFIYQIGGVAMDKDYQSLMYSGTYGRNLHVDALNPWRNPGDVTDIPKRITGTTMYDSNKWLVDASYLYLRSASLSYDLPKSFIQKLNIGPTKVYLTGENMFMLSKRKGFDPSQAFNGNSSYTYAPVRIISLGLNLTL</sequence>
<comment type="subcellular location">
    <subcellularLocation>
        <location evidence="1 7">Cell outer membrane</location>
        <topology evidence="1 7">Multi-pass membrane protein</topology>
    </subcellularLocation>
</comment>
<dbReference type="RefSeq" id="WP_243360671.1">
    <property type="nucleotide sequence ID" value="NZ_JALGBH010000001.1"/>
</dbReference>
<comment type="similarity">
    <text evidence="7">Belongs to the TonB-dependent receptor family.</text>
</comment>
<evidence type="ECO:0000256" key="4">
    <source>
        <dbReference type="ARBA" id="ARBA00022692"/>
    </source>
</evidence>
<evidence type="ECO:0000313" key="10">
    <source>
        <dbReference type="EMBL" id="MCJ0742321.1"/>
    </source>
</evidence>
<evidence type="ECO:0000256" key="6">
    <source>
        <dbReference type="ARBA" id="ARBA00023237"/>
    </source>
</evidence>
<dbReference type="Pfam" id="PF07715">
    <property type="entry name" value="Plug"/>
    <property type="match status" value="1"/>
</dbReference>
<dbReference type="Proteomes" id="UP001165460">
    <property type="component" value="Unassembled WGS sequence"/>
</dbReference>
<feature type="chain" id="PRO_5046427554" evidence="8">
    <location>
        <begin position="18"/>
        <end position="1120"/>
    </location>
</feature>
<dbReference type="SUPFAM" id="SSF49464">
    <property type="entry name" value="Carboxypeptidase regulatory domain-like"/>
    <property type="match status" value="1"/>
</dbReference>
<dbReference type="Pfam" id="PF13715">
    <property type="entry name" value="CarbopepD_reg_2"/>
    <property type="match status" value="1"/>
</dbReference>
<keyword evidence="8" id="KW-0732">Signal</keyword>
<protein>
    <submittedName>
        <fullName evidence="10">TonB-dependent receptor</fullName>
    </submittedName>
</protein>